<keyword evidence="21" id="KW-1185">Reference proteome</keyword>
<dbReference type="FunFam" id="3.40.1170.60:FF:000001">
    <property type="entry name" value="DNA polymerase IV"/>
    <property type="match status" value="1"/>
</dbReference>
<evidence type="ECO:0000256" key="2">
    <source>
        <dbReference type="ARBA" id="ARBA00010945"/>
    </source>
</evidence>
<comment type="cofactor">
    <cofactor evidence="17">
        <name>Mg(2+)</name>
        <dbReference type="ChEBI" id="CHEBI:18420"/>
    </cofactor>
    <text evidence="17">Binds 2 magnesium ions per subunit.</text>
</comment>
<dbReference type="InterPro" id="IPR001126">
    <property type="entry name" value="UmuC"/>
</dbReference>
<dbReference type="CDD" id="cd03586">
    <property type="entry name" value="PolY_Pol_IV_kappa"/>
    <property type="match status" value="1"/>
</dbReference>
<dbReference type="InterPro" id="IPR053848">
    <property type="entry name" value="IMS_HHH_1"/>
</dbReference>
<dbReference type="Gene3D" id="3.30.1490.100">
    <property type="entry name" value="DNA polymerase, Y-family, little finger domain"/>
    <property type="match status" value="1"/>
</dbReference>
<dbReference type="Gene3D" id="3.40.1170.60">
    <property type="match status" value="1"/>
</dbReference>
<dbReference type="NCBIfam" id="NF002677">
    <property type="entry name" value="PRK02406.1"/>
    <property type="match status" value="1"/>
</dbReference>
<evidence type="ECO:0000256" key="11">
    <source>
        <dbReference type="ARBA" id="ARBA00022842"/>
    </source>
</evidence>
<keyword evidence="6 17" id="KW-0808">Transferase</keyword>
<keyword evidence="4 17" id="KW-0515">Mutator protein</keyword>
<keyword evidence="10 17" id="KW-0227">DNA damage</keyword>
<evidence type="ECO:0000256" key="5">
    <source>
        <dbReference type="ARBA" id="ARBA00022490"/>
    </source>
</evidence>
<dbReference type="RefSeq" id="WP_047764712.1">
    <property type="nucleotide sequence ID" value="NZ_LAQL01000008.1"/>
</dbReference>
<feature type="domain" description="UmuC" evidence="19">
    <location>
        <begin position="44"/>
        <end position="224"/>
    </location>
</feature>
<dbReference type="InterPro" id="IPR022880">
    <property type="entry name" value="DNApol_IV"/>
</dbReference>
<evidence type="ECO:0000259" key="19">
    <source>
        <dbReference type="PROSITE" id="PS50173"/>
    </source>
</evidence>
<dbReference type="Gene3D" id="3.30.70.270">
    <property type="match status" value="1"/>
</dbReference>
<dbReference type="Pfam" id="PF21999">
    <property type="entry name" value="IMS_HHH_1"/>
    <property type="match status" value="1"/>
</dbReference>
<organism evidence="20 21">
    <name type="scientific">Kiloniella spongiae</name>
    <dbReference type="NCBI Taxonomy" id="1489064"/>
    <lineage>
        <taxon>Bacteria</taxon>
        <taxon>Pseudomonadati</taxon>
        <taxon>Pseudomonadota</taxon>
        <taxon>Alphaproteobacteria</taxon>
        <taxon>Rhodospirillales</taxon>
        <taxon>Kiloniellaceae</taxon>
        <taxon>Kiloniella</taxon>
    </lineage>
</organism>
<dbReference type="GO" id="GO:0042276">
    <property type="term" value="P:error-prone translesion synthesis"/>
    <property type="evidence" value="ECO:0007669"/>
    <property type="project" value="TreeGrafter"/>
</dbReference>
<dbReference type="GO" id="GO:0006281">
    <property type="term" value="P:DNA repair"/>
    <property type="evidence" value="ECO:0007669"/>
    <property type="project" value="UniProtKB-UniRule"/>
</dbReference>
<dbReference type="Pfam" id="PF00817">
    <property type="entry name" value="IMS"/>
    <property type="match status" value="1"/>
</dbReference>
<dbReference type="PATRIC" id="fig|1489064.4.peg.4022"/>
<comment type="caution">
    <text evidence="20">The sequence shown here is derived from an EMBL/GenBank/DDBJ whole genome shotgun (WGS) entry which is preliminary data.</text>
</comment>
<comment type="catalytic activity">
    <reaction evidence="16 17">
        <text>DNA(n) + a 2'-deoxyribonucleoside 5'-triphosphate = DNA(n+1) + diphosphate</text>
        <dbReference type="Rhea" id="RHEA:22508"/>
        <dbReference type="Rhea" id="RHEA-COMP:17339"/>
        <dbReference type="Rhea" id="RHEA-COMP:17340"/>
        <dbReference type="ChEBI" id="CHEBI:33019"/>
        <dbReference type="ChEBI" id="CHEBI:61560"/>
        <dbReference type="ChEBI" id="CHEBI:173112"/>
        <dbReference type="EC" id="2.7.7.7"/>
    </reaction>
</comment>
<dbReference type="InterPro" id="IPR036775">
    <property type="entry name" value="DNA_pol_Y-fam_lit_finger_sf"/>
</dbReference>
<keyword evidence="14 17" id="KW-0234">DNA repair</keyword>
<dbReference type="AlphaFoldDB" id="A0A0H2MU04"/>
<accession>A0A0H2MU04</accession>
<protein>
    <recommendedName>
        <fullName evidence="17">DNA polymerase IV</fullName>
        <shortName evidence="17">Pol IV</shortName>
        <ecNumber evidence="17">2.7.7.7</ecNumber>
    </recommendedName>
</protein>
<evidence type="ECO:0000256" key="3">
    <source>
        <dbReference type="ARBA" id="ARBA00011245"/>
    </source>
</evidence>
<evidence type="ECO:0000256" key="1">
    <source>
        <dbReference type="ARBA" id="ARBA00004496"/>
    </source>
</evidence>
<keyword evidence="5 17" id="KW-0963">Cytoplasm</keyword>
<dbReference type="PROSITE" id="PS50173">
    <property type="entry name" value="UMUC"/>
    <property type="match status" value="1"/>
</dbReference>
<dbReference type="GO" id="GO:0003684">
    <property type="term" value="F:damaged DNA binding"/>
    <property type="evidence" value="ECO:0007669"/>
    <property type="project" value="InterPro"/>
</dbReference>
<evidence type="ECO:0000256" key="10">
    <source>
        <dbReference type="ARBA" id="ARBA00022763"/>
    </source>
</evidence>
<keyword evidence="12 17" id="KW-0239">DNA-directed DNA polymerase</keyword>
<dbReference type="OrthoDB" id="9808813at2"/>
<dbReference type="PANTHER" id="PTHR11076:SF33">
    <property type="entry name" value="DNA POLYMERASE KAPPA"/>
    <property type="match status" value="1"/>
</dbReference>
<feature type="binding site" evidence="17">
    <location>
        <position position="141"/>
    </location>
    <ligand>
        <name>Mg(2+)</name>
        <dbReference type="ChEBI" id="CHEBI:18420"/>
    </ligand>
</feature>
<reference evidence="20 21" key="1">
    <citation type="submission" date="2015-03" db="EMBL/GenBank/DDBJ databases">
        <title>Genome Sequence of Kiloniella spongiae MEBiC09566, isolated from a marine sponge.</title>
        <authorList>
            <person name="Shao Z."/>
            <person name="Wang L."/>
            <person name="Li X."/>
        </authorList>
    </citation>
    <scope>NUCLEOTIDE SEQUENCE [LARGE SCALE GENOMIC DNA]</scope>
    <source>
        <strain evidence="20 21">MEBiC09566</strain>
    </source>
</reference>
<dbReference type="Proteomes" id="UP000035444">
    <property type="component" value="Unassembled WGS sequence"/>
</dbReference>
<evidence type="ECO:0000256" key="18">
    <source>
        <dbReference type="SAM" id="MobiDB-lite"/>
    </source>
</evidence>
<dbReference type="PANTHER" id="PTHR11076">
    <property type="entry name" value="DNA REPAIR POLYMERASE UMUC / TRANSFERASE FAMILY MEMBER"/>
    <property type="match status" value="1"/>
</dbReference>
<dbReference type="InterPro" id="IPR017961">
    <property type="entry name" value="DNA_pol_Y-fam_little_finger"/>
</dbReference>
<dbReference type="GO" id="GO:0006261">
    <property type="term" value="P:DNA-templated DNA replication"/>
    <property type="evidence" value="ECO:0007669"/>
    <property type="project" value="UniProtKB-UniRule"/>
</dbReference>
<evidence type="ECO:0000256" key="17">
    <source>
        <dbReference type="HAMAP-Rule" id="MF_01113"/>
    </source>
</evidence>
<dbReference type="GO" id="GO:0005829">
    <property type="term" value="C:cytosol"/>
    <property type="evidence" value="ECO:0007669"/>
    <property type="project" value="TreeGrafter"/>
</dbReference>
<proteinExistence type="inferred from homology"/>
<evidence type="ECO:0000256" key="8">
    <source>
        <dbReference type="ARBA" id="ARBA00022705"/>
    </source>
</evidence>
<dbReference type="GO" id="GO:0000287">
    <property type="term" value="F:magnesium ion binding"/>
    <property type="evidence" value="ECO:0007669"/>
    <property type="project" value="UniProtKB-UniRule"/>
</dbReference>
<dbReference type="InterPro" id="IPR043502">
    <property type="entry name" value="DNA/RNA_pol_sf"/>
</dbReference>
<dbReference type="FunFam" id="3.30.1490.100:FF:000004">
    <property type="entry name" value="DNA polymerase IV"/>
    <property type="match status" value="1"/>
</dbReference>
<dbReference type="InterPro" id="IPR050116">
    <property type="entry name" value="DNA_polymerase-Y"/>
</dbReference>
<dbReference type="InterPro" id="IPR043128">
    <property type="entry name" value="Rev_trsase/Diguanyl_cyclase"/>
</dbReference>
<keyword evidence="13 17" id="KW-0238">DNA-binding</keyword>
<dbReference type="NCBIfam" id="NF002751">
    <property type="entry name" value="PRK02794.1"/>
    <property type="match status" value="1"/>
</dbReference>
<evidence type="ECO:0000256" key="6">
    <source>
        <dbReference type="ARBA" id="ARBA00022679"/>
    </source>
</evidence>
<evidence type="ECO:0000256" key="15">
    <source>
        <dbReference type="ARBA" id="ARBA00025589"/>
    </source>
</evidence>
<sequence length="434" mass="48854">MPDLCRDCFHWREEASASNEKPIRCISCHSPRIISHPELGNLTMAHIDCDAFYASVEKRDNPKIQDKPVIIGGGKRGVVSTACYLARLYGVKSAMPMFKALKACPTAVVVKPNMYKYKEEGLKVRAMMQSLTPLVEPLSIDEAFLDLSGTEKLHGHCPAITLAKLIKKIEDEIGITASVGLSYNKSMAKIASDLDKPRGFSVLGHSNTQDFLKEQPVRLIWGVGKSLERQLHQDGLRQIKDLLPYSEEELMKKYGQMGQRMFHFIRGHDGRTVNPKSPTKSISNETTFNEDISDFEELSVVLWRLCENVSSNLKRKKFAAKTINLKLKTGDFRQISRSRKVFSPTQLAEEIYQTTLPLLKEQCNGQRFRLLGVGGSDLVSPDFADPQDLLDPQKEKRKKVEAALDRVRSKLGKDSIQKGRSYRGVTKADNKDNK</sequence>
<comment type="similarity">
    <text evidence="2 17">Belongs to the DNA polymerase type-Y family.</text>
</comment>
<comment type="subunit">
    <text evidence="3 17">Monomer.</text>
</comment>
<dbReference type="Gene3D" id="1.10.150.20">
    <property type="entry name" value="5' to 3' exonuclease, C-terminal subdomain"/>
    <property type="match status" value="1"/>
</dbReference>
<dbReference type="SUPFAM" id="SSF100879">
    <property type="entry name" value="Lesion bypass DNA polymerase (Y-family), little finger domain"/>
    <property type="match status" value="1"/>
</dbReference>
<evidence type="ECO:0000256" key="9">
    <source>
        <dbReference type="ARBA" id="ARBA00022723"/>
    </source>
</evidence>
<dbReference type="GO" id="GO:0003887">
    <property type="term" value="F:DNA-directed DNA polymerase activity"/>
    <property type="evidence" value="ECO:0007669"/>
    <property type="project" value="UniProtKB-UniRule"/>
</dbReference>
<keyword evidence="8 17" id="KW-0235">DNA replication</keyword>
<dbReference type="STRING" id="1489064.WH96_13415"/>
<gene>
    <name evidence="17" type="primary">dinB</name>
    <name evidence="20" type="ORF">WH96_13415</name>
</gene>
<dbReference type="EC" id="2.7.7.7" evidence="17"/>
<keyword evidence="9 17" id="KW-0479">Metal-binding</keyword>
<evidence type="ECO:0000256" key="7">
    <source>
        <dbReference type="ARBA" id="ARBA00022695"/>
    </source>
</evidence>
<name>A0A0H2MU04_9PROT</name>
<evidence type="ECO:0000256" key="4">
    <source>
        <dbReference type="ARBA" id="ARBA00022457"/>
    </source>
</evidence>
<dbReference type="GO" id="GO:0009432">
    <property type="term" value="P:SOS response"/>
    <property type="evidence" value="ECO:0007669"/>
    <property type="project" value="TreeGrafter"/>
</dbReference>
<keyword evidence="11 17" id="KW-0460">Magnesium</keyword>
<feature type="binding site" evidence="17">
    <location>
        <position position="48"/>
    </location>
    <ligand>
        <name>Mg(2+)</name>
        <dbReference type="ChEBI" id="CHEBI:18420"/>
    </ligand>
</feature>
<evidence type="ECO:0000256" key="13">
    <source>
        <dbReference type="ARBA" id="ARBA00023125"/>
    </source>
</evidence>
<dbReference type="EMBL" id="LAQL01000008">
    <property type="protein sequence ID" value="KLN60180.1"/>
    <property type="molecule type" value="Genomic_DNA"/>
</dbReference>
<evidence type="ECO:0000313" key="21">
    <source>
        <dbReference type="Proteomes" id="UP000035444"/>
    </source>
</evidence>
<comment type="function">
    <text evidence="15 17">Poorly processive, error-prone DNA polymerase involved in untargeted mutagenesis. Copies undamaged DNA at stalled replication forks, which arise in vivo from mismatched or misaligned primer ends. These misaligned primers can be extended by PolIV. Exhibits no 3'-5' exonuclease (proofreading) activity. May be involved in translesional synthesis, in conjunction with the beta clamp from PolIII.</text>
</comment>
<feature type="active site" evidence="17">
    <location>
        <position position="142"/>
    </location>
</feature>
<evidence type="ECO:0000256" key="12">
    <source>
        <dbReference type="ARBA" id="ARBA00022932"/>
    </source>
</evidence>
<feature type="site" description="Substrate discrimination" evidence="17">
    <location>
        <position position="53"/>
    </location>
</feature>
<evidence type="ECO:0000256" key="14">
    <source>
        <dbReference type="ARBA" id="ARBA00023204"/>
    </source>
</evidence>
<keyword evidence="7 17" id="KW-0548">Nucleotidyltransferase</keyword>
<dbReference type="Pfam" id="PF11799">
    <property type="entry name" value="IMS_C"/>
    <property type="match status" value="1"/>
</dbReference>
<dbReference type="SUPFAM" id="SSF56672">
    <property type="entry name" value="DNA/RNA polymerases"/>
    <property type="match status" value="1"/>
</dbReference>
<dbReference type="HAMAP" id="MF_01113">
    <property type="entry name" value="DNApol_IV"/>
    <property type="match status" value="1"/>
</dbReference>
<evidence type="ECO:0000256" key="16">
    <source>
        <dbReference type="ARBA" id="ARBA00049244"/>
    </source>
</evidence>
<evidence type="ECO:0000313" key="20">
    <source>
        <dbReference type="EMBL" id="KLN60180.1"/>
    </source>
</evidence>
<comment type="subcellular location">
    <subcellularLocation>
        <location evidence="1 17">Cytoplasm</location>
    </subcellularLocation>
</comment>
<feature type="region of interest" description="Disordered" evidence="18">
    <location>
        <begin position="411"/>
        <end position="434"/>
    </location>
</feature>